<dbReference type="EMBL" id="FWXR01000008">
    <property type="protein sequence ID" value="SMC77831.1"/>
    <property type="molecule type" value="Genomic_DNA"/>
</dbReference>
<feature type="transmembrane region" description="Helical" evidence="6">
    <location>
        <begin position="268"/>
        <end position="293"/>
    </location>
</feature>
<keyword evidence="4 6" id="KW-1133">Transmembrane helix</keyword>
<accession>A0A1W2BY69</accession>
<keyword evidence="3 6" id="KW-0812">Transmembrane</keyword>
<proteinExistence type="predicted"/>
<feature type="transmembrane region" description="Helical" evidence="6">
    <location>
        <begin position="75"/>
        <end position="95"/>
    </location>
</feature>
<name>A0A1W2BY69_9HYPH</name>
<dbReference type="AlphaFoldDB" id="A0A1W2BY69"/>
<keyword evidence="8" id="KW-1185">Reference proteome</keyword>
<dbReference type="STRING" id="937218.SAMN06297251_10820"/>
<comment type="subcellular location">
    <subcellularLocation>
        <location evidence="1">Cell membrane</location>
        <topology evidence="1">Multi-pass membrane protein</topology>
    </subcellularLocation>
</comment>
<dbReference type="Proteomes" id="UP000192656">
    <property type="component" value="Unassembled WGS sequence"/>
</dbReference>
<evidence type="ECO:0000256" key="4">
    <source>
        <dbReference type="ARBA" id="ARBA00022989"/>
    </source>
</evidence>
<feature type="transmembrane region" description="Helical" evidence="6">
    <location>
        <begin position="225"/>
        <end position="248"/>
    </location>
</feature>
<evidence type="ECO:0000313" key="8">
    <source>
        <dbReference type="Proteomes" id="UP000192656"/>
    </source>
</evidence>
<dbReference type="GO" id="GO:0005886">
    <property type="term" value="C:plasma membrane"/>
    <property type="evidence" value="ECO:0007669"/>
    <property type="project" value="UniProtKB-SubCell"/>
</dbReference>
<dbReference type="OrthoDB" id="259025at2"/>
<feature type="transmembrane region" description="Helical" evidence="6">
    <location>
        <begin position="38"/>
        <end position="63"/>
    </location>
</feature>
<feature type="transmembrane region" description="Helical" evidence="6">
    <location>
        <begin position="107"/>
        <end position="133"/>
    </location>
</feature>
<keyword evidence="2" id="KW-1003">Cell membrane</keyword>
<evidence type="ECO:0000256" key="5">
    <source>
        <dbReference type="ARBA" id="ARBA00023136"/>
    </source>
</evidence>
<organism evidence="7 8">
    <name type="scientific">Fulvimarina manganoxydans</name>
    <dbReference type="NCBI Taxonomy" id="937218"/>
    <lineage>
        <taxon>Bacteria</taxon>
        <taxon>Pseudomonadati</taxon>
        <taxon>Pseudomonadota</taxon>
        <taxon>Alphaproteobacteria</taxon>
        <taxon>Hyphomicrobiales</taxon>
        <taxon>Aurantimonadaceae</taxon>
        <taxon>Fulvimarina</taxon>
    </lineage>
</organism>
<dbReference type="InterPro" id="IPR019108">
    <property type="entry name" value="Caa3_assmbl_CtaG-rel"/>
</dbReference>
<evidence type="ECO:0000256" key="2">
    <source>
        <dbReference type="ARBA" id="ARBA00022475"/>
    </source>
</evidence>
<evidence type="ECO:0000256" key="6">
    <source>
        <dbReference type="SAM" id="Phobius"/>
    </source>
</evidence>
<evidence type="ECO:0000313" key="7">
    <source>
        <dbReference type="EMBL" id="SMC77831.1"/>
    </source>
</evidence>
<reference evidence="7 8" key="1">
    <citation type="submission" date="2017-04" db="EMBL/GenBank/DDBJ databases">
        <authorList>
            <person name="Afonso C.L."/>
            <person name="Miller P.J."/>
            <person name="Scott M.A."/>
            <person name="Spackman E."/>
            <person name="Goraichik I."/>
            <person name="Dimitrov K.M."/>
            <person name="Suarez D.L."/>
            <person name="Swayne D.E."/>
        </authorList>
    </citation>
    <scope>NUCLEOTIDE SEQUENCE [LARGE SCALE GENOMIC DNA]</scope>
    <source>
        <strain evidence="7 8">CGMCC 1.10972</strain>
    </source>
</reference>
<feature type="transmembrane region" description="Helical" evidence="6">
    <location>
        <begin position="187"/>
        <end position="205"/>
    </location>
</feature>
<protein>
    <submittedName>
        <fullName evidence="7">Cytochrome c oxidase assembly factor CtaG</fullName>
    </submittedName>
</protein>
<keyword evidence="5 6" id="KW-0472">Membrane</keyword>
<feature type="transmembrane region" description="Helical" evidence="6">
    <location>
        <begin position="153"/>
        <end position="175"/>
    </location>
</feature>
<evidence type="ECO:0000256" key="3">
    <source>
        <dbReference type="ARBA" id="ARBA00022692"/>
    </source>
</evidence>
<dbReference type="RefSeq" id="WP_084410007.1">
    <property type="nucleotide sequence ID" value="NZ_FWXR01000008.1"/>
</dbReference>
<sequence>MYLASVAVFFGALTLLPRLAEAHMASSPEGPADLSSAWTLDPIVLAMFVVIAAGYAVGVGQLWRRAGIGRGIAPWKVASFAAGMASFFLAMVWPLDALGEVLFSAHMAQHIVLTAVVPPLLWLGRPVILVWSLPPRGRRVVGALLRARLLRKLWNWMTLPFPAFVIEALVLWGWHAPSAIEAALENGAIHAAMHFSFFMGGLLFWHALAHAGRRQGVGYAETAGLSFLTMMHTGLLGALLTFAPRPLYLGYGDSPLTWGLTPLEDQQIAGLIMWVICGMIYIVAGIVLLAAWIRQFERRHASVPSILSQYRPGISSAPLGGADRSPHSEQG</sequence>
<dbReference type="Pfam" id="PF09678">
    <property type="entry name" value="Caa3_CtaG"/>
    <property type="match status" value="1"/>
</dbReference>
<gene>
    <name evidence="7" type="ORF">SAMN06297251_10820</name>
</gene>
<evidence type="ECO:0000256" key="1">
    <source>
        <dbReference type="ARBA" id="ARBA00004651"/>
    </source>
</evidence>